<dbReference type="EMBL" id="BMED01000006">
    <property type="protein sequence ID" value="GGC94019.1"/>
    <property type="molecule type" value="Genomic_DNA"/>
</dbReference>
<reference evidence="1" key="1">
    <citation type="journal article" date="2014" name="Int. J. Syst. Evol. Microbiol.">
        <title>Complete genome sequence of Corynebacterium casei LMG S-19264T (=DSM 44701T), isolated from a smear-ripened cheese.</title>
        <authorList>
            <consortium name="US DOE Joint Genome Institute (JGI-PGF)"/>
            <person name="Walter F."/>
            <person name="Albersmeier A."/>
            <person name="Kalinowski J."/>
            <person name="Ruckert C."/>
        </authorList>
    </citation>
    <scope>NUCLEOTIDE SEQUENCE</scope>
    <source>
        <strain evidence="1">CGMCC 1.10998</strain>
    </source>
</reference>
<name>A0A916UZL3_9BURK</name>
<accession>A0A916UZL3</accession>
<gene>
    <name evidence="1" type="ORF">GCM10011396_46680</name>
</gene>
<dbReference type="RefSeq" id="WP_188568556.1">
    <property type="nucleotide sequence ID" value="NZ_BMED01000006.1"/>
</dbReference>
<evidence type="ECO:0000313" key="1">
    <source>
        <dbReference type="EMBL" id="GGC94019.1"/>
    </source>
</evidence>
<sequence length="84" mass="9225">MEYRFQVASDVIRDGLGVELTDSNGDVLAEVFRCDADNSLKISMFAENLPFAMVEKLVLIARDELVAFEDGTPLPMPAQLNCSA</sequence>
<proteinExistence type="predicted"/>
<dbReference type="Proteomes" id="UP000637423">
    <property type="component" value="Unassembled WGS sequence"/>
</dbReference>
<protein>
    <submittedName>
        <fullName evidence="1">Uncharacterized protein</fullName>
    </submittedName>
</protein>
<organism evidence="1 2">
    <name type="scientific">Undibacterium terreum</name>
    <dbReference type="NCBI Taxonomy" id="1224302"/>
    <lineage>
        <taxon>Bacteria</taxon>
        <taxon>Pseudomonadati</taxon>
        <taxon>Pseudomonadota</taxon>
        <taxon>Betaproteobacteria</taxon>
        <taxon>Burkholderiales</taxon>
        <taxon>Oxalobacteraceae</taxon>
        <taxon>Undibacterium</taxon>
    </lineage>
</organism>
<evidence type="ECO:0000313" key="2">
    <source>
        <dbReference type="Proteomes" id="UP000637423"/>
    </source>
</evidence>
<keyword evidence="2" id="KW-1185">Reference proteome</keyword>
<comment type="caution">
    <text evidence="1">The sequence shown here is derived from an EMBL/GenBank/DDBJ whole genome shotgun (WGS) entry which is preliminary data.</text>
</comment>
<dbReference type="AlphaFoldDB" id="A0A916UZL3"/>
<reference evidence="1" key="2">
    <citation type="submission" date="2020-09" db="EMBL/GenBank/DDBJ databases">
        <authorList>
            <person name="Sun Q."/>
            <person name="Zhou Y."/>
        </authorList>
    </citation>
    <scope>NUCLEOTIDE SEQUENCE</scope>
    <source>
        <strain evidence="1">CGMCC 1.10998</strain>
    </source>
</reference>